<sequence length="128" mass="15025">MWQNRGKLSEEDAQELIRPFSIEEIERALKEMDPSSAPGPYELPVGFYREFWEEIKDTLLEMFHDLYSGNLNLCRLNYGLISLIPKLKEANNIKQYRPICLLNMDYKLFTKVLTMRLTTFADKLISAT</sequence>
<dbReference type="OrthoDB" id="695501at2759"/>
<evidence type="ECO:0000313" key="2">
    <source>
        <dbReference type="Proteomes" id="UP000275267"/>
    </source>
</evidence>
<keyword evidence="2" id="KW-1185">Reference proteome</keyword>
<dbReference type="Proteomes" id="UP000275267">
    <property type="component" value="Unassembled WGS sequence"/>
</dbReference>
<dbReference type="SUPFAM" id="SSF56672">
    <property type="entry name" value="DNA/RNA polymerases"/>
    <property type="match status" value="1"/>
</dbReference>
<evidence type="ECO:0000313" key="1">
    <source>
        <dbReference type="EMBL" id="RLN00119.1"/>
    </source>
</evidence>
<accession>A0A3L6RBA8</accession>
<dbReference type="STRING" id="4540.A0A3L6RBA8"/>
<dbReference type="PANTHER" id="PTHR31635">
    <property type="entry name" value="REVERSE TRANSCRIPTASE DOMAIN-CONTAINING PROTEIN-RELATED"/>
    <property type="match status" value="1"/>
</dbReference>
<organism evidence="1 2">
    <name type="scientific">Panicum miliaceum</name>
    <name type="common">Proso millet</name>
    <name type="synonym">Broomcorn millet</name>
    <dbReference type="NCBI Taxonomy" id="4540"/>
    <lineage>
        <taxon>Eukaryota</taxon>
        <taxon>Viridiplantae</taxon>
        <taxon>Streptophyta</taxon>
        <taxon>Embryophyta</taxon>
        <taxon>Tracheophyta</taxon>
        <taxon>Spermatophyta</taxon>
        <taxon>Magnoliopsida</taxon>
        <taxon>Liliopsida</taxon>
        <taxon>Poales</taxon>
        <taxon>Poaceae</taxon>
        <taxon>PACMAD clade</taxon>
        <taxon>Panicoideae</taxon>
        <taxon>Panicodae</taxon>
        <taxon>Paniceae</taxon>
        <taxon>Panicinae</taxon>
        <taxon>Panicum</taxon>
        <taxon>Panicum sect. Panicum</taxon>
    </lineage>
</organism>
<reference evidence="2" key="1">
    <citation type="journal article" date="2019" name="Nat. Commun.">
        <title>The genome of broomcorn millet.</title>
        <authorList>
            <person name="Zou C."/>
            <person name="Miki D."/>
            <person name="Li D."/>
            <person name="Tang Q."/>
            <person name="Xiao L."/>
            <person name="Rajput S."/>
            <person name="Deng P."/>
            <person name="Jia W."/>
            <person name="Huang R."/>
            <person name="Zhang M."/>
            <person name="Sun Y."/>
            <person name="Hu J."/>
            <person name="Fu X."/>
            <person name="Schnable P.S."/>
            <person name="Li F."/>
            <person name="Zhang H."/>
            <person name="Feng B."/>
            <person name="Zhu X."/>
            <person name="Liu R."/>
            <person name="Schnable J.C."/>
            <person name="Zhu J.-K."/>
            <person name="Zhang H."/>
        </authorList>
    </citation>
    <scope>NUCLEOTIDE SEQUENCE [LARGE SCALE GENOMIC DNA]</scope>
</reference>
<dbReference type="PANTHER" id="PTHR31635:SF196">
    <property type="entry name" value="REVERSE TRANSCRIPTASE DOMAIN-CONTAINING PROTEIN-RELATED"/>
    <property type="match status" value="1"/>
</dbReference>
<protein>
    <submittedName>
        <fullName evidence="1">Uncharacterized protein</fullName>
    </submittedName>
</protein>
<name>A0A3L6RBA8_PANMI</name>
<comment type="caution">
    <text evidence="1">The sequence shown here is derived from an EMBL/GenBank/DDBJ whole genome shotgun (WGS) entry which is preliminary data.</text>
</comment>
<dbReference type="InterPro" id="IPR043502">
    <property type="entry name" value="DNA/RNA_pol_sf"/>
</dbReference>
<dbReference type="EMBL" id="PQIB02000009">
    <property type="protein sequence ID" value="RLN00119.1"/>
    <property type="molecule type" value="Genomic_DNA"/>
</dbReference>
<proteinExistence type="predicted"/>
<gene>
    <name evidence="1" type="ORF">C2845_PM06G25340</name>
</gene>
<dbReference type="AlphaFoldDB" id="A0A3L6RBA8"/>